<comment type="caution">
    <text evidence="13">The sequence shown here is derived from an EMBL/GenBank/DDBJ whole genome shotgun (WGS) entry which is preliminary data.</text>
</comment>
<organism evidence="13 14">
    <name type="scientific">Endobacter medicaginis</name>
    <dbReference type="NCBI Taxonomy" id="1181271"/>
    <lineage>
        <taxon>Bacteria</taxon>
        <taxon>Pseudomonadati</taxon>
        <taxon>Pseudomonadota</taxon>
        <taxon>Alphaproteobacteria</taxon>
        <taxon>Acetobacterales</taxon>
        <taxon>Acetobacteraceae</taxon>
        <taxon>Endobacter</taxon>
    </lineage>
</organism>
<comment type="pathway">
    <text evidence="1">Cofactor biosynthesis; molybdopterin biosynthesis.</text>
</comment>
<sequence>MAERPPPLIRVQGAPFDTGAELADLQHRAGRDCGGVASFLGTVRTSATDDLAALHLEHYPGMTETALAGIAGEATARFGLLACTIIHRIGRLEPGAPIVLAAAAAAHRRAALSATELLIDVLKTSAPFWKCEEFTDGRRVWVEARETDEAAATAWAESGGTGLTRVP</sequence>
<evidence type="ECO:0000256" key="6">
    <source>
        <dbReference type="ARBA" id="ARBA00025448"/>
    </source>
</evidence>
<comment type="catalytic activity">
    <reaction evidence="12">
        <text>2 [molybdopterin-synthase sulfur-carrier protein]-C-terminal-Gly-aminoethanethioate + cyclic pyranopterin phosphate + H2O = molybdopterin + 2 [molybdopterin-synthase sulfur-carrier protein]-C-terminal Gly-Gly + 2 H(+)</text>
        <dbReference type="Rhea" id="RHEA:26333"/>
        <dbReference type="Rhea" id="RHEA-COMP:12202"/>
        <dbReference type="Rhea" id="RHEA-COMP:19907"/>
        <dbReference type="ChEBI" id="CHEBI:15377"/>
        <dbReference type="ChEBI" id="CHEBI:15378"/>
        <dbReference type="ChEBI" id="CHEBI:58698"/>
        <dbReference type="ChEBI" id="CHEBI:59648"/>
        <dbReference type="ChEBI" id="CHEBI:90778"/>
        <dbReference type="ChEBI" id="CHEBI:232372"/>
        <dbReference type="EC" id="2.8.1.12"/>
    </reaction>
</comment>
<dbReference type="CDD" id="cd00756">
    <property type="entry name" value="MoaE"/>
    <property type="match status" value="1"/>
</dbReference>
<protein>
    <recommendedName>
        <fullName evidence="4">Molybdopterin synthase catalytic subunit</fullName>
        <ecNumber evidence="3">2.8.1.12</ecNumber>
    </recommendedName>
    <alternativeName>
        <fullName evidence="10">MPT synthase subunit 2</fullName>
    </alternativeName>
    <alternativeName>
        <fullName evidence="8">Molybdenum cofactor biosynthesis protein E</fullName>
    </alternativeName>
    <alternativeName>
        <fullName evidence="9">Molybdopterin-converting factor large subunit</fullName>
    </alternativeName>
    <alternativeName>
        <fullName evidence="11">Molybdopterin-converting factor subunit 2</fullName>
    </alternativeName>
</protein>
<dbReference type="InterPro" id="IPR003448">
    <property type="entry name" value="Mopterin_biosynth_MoaE"/>
</dbReference>
<gene>
    <name evidence="13" type="ORF">FHR90_000574</name>
</gene>
<dbReference type="PANTHER" id="PTHR23404">
    <property type="entry name" value="MOLYBDOPTERIN SYNTHASE RELATED"/>
    <property type="match status" value="1"/>
</dbReference>
<evidence type="ECO:0000256" key="12">
    <source>
        <dbReference type="ARBA" id="ARBA00049878"/>
    </source>
</evidence>
<accession>A0A839UXE9</accession>
<dbReference type="AlphaFoldDB" id="A0A839UXE9"/>
<dbReference type="SUPFAM" id="SSF54690">
    <property type="entry name" value="Molybdopterin synthase subunit MoaE"/>
    <property type="match status" value="1"/>
</dbReference>
<dbReference type="GO" id="GO:0030366">
    <property type="term" value="F:molybdopterin synthase activity"/>
    <property type="evidence" value="ECO:0007669"/>
    <property type="project" value="UniProtKB-EC"/>
</dbReference>
<evidence type="ECO:0000256" key="8">
    <source>
        <dbReference type="ARBA" id="ARBA00029745"/>
    </source>
</evidence>
<reference evidence="13 14" key="1">
    <citation type="submission" date="2020-08" db="EMBL/GenBank/DDBJ databases">
        <title>Genomic Encyclopedia of Type Strains, Phase III (KMG-III): the genomes of soil and plant-associated and newly described type strains.</title>
        <authorList>
            <person name="Whitman W."/>
        </authorList>
    </citation>
    <scope>NUCLEOTIDE SEQUENCE [LARGE SCALE GENOMIC DNA]</scope>
    <source>
        <strain evidence="13 14">CECT 8088</strain>
    </source>
</reference>
<evidence type="ECO:0000256" key="11">
    <source>
        <dbReference type="ARBA" id="ARBA00032474"/>
    </source>
</evidence>
<evidence type="ECO:0000256" key="9">
    <source>
        <dbReference type="ARBA" id="ARBA00030407"/>
    </source>
</evidence>
<comment type="subunit">
    <text evidence="7">Heterotetramer of 2 MoaD subunits and 2 MoaE subunits. Also stable as homodimer. The enzyme changes between these two forms during catalysis.</text>
</comment>
<name>A0A839UXE9_9PROT</name>
<evidence type="ECO:0000256" key="2">
    <source>
        <dbReference type="ARBA" id="ARBA00005426"/>
    </source>
</evidence>
<keyword evidence="14" id="KW-1185">Reference proteome</keyword>
<proteinExistence type="inferred from homology"/>
<dbReference type="RefSeq" id="WP_266152648.1">
    <property type="nucleotide sequence ID" value="NZ_JACHXV010000002.1"/>
</dbReference>
<evidence type="ECO:0000313" key="13">
    <source>
        <dbReference type="EMBL" id="MBB3172760.1"/>
    </source>
</evidence>
<evidence type="ECO:0000256" key="1">
    <source>
        <dbReference type="ARBA" id="ARBA00005046"/>
    </source>
</evidence>
<dbReference type="GO" id="GO:0006777">
    <property type="term" value="P:Mo-molybdopterin cofactor biosynthetic process"/>
    <property type="evidence" value="ECO:0007669"/>
    <property type="project" value="UniProtKB-KW"/>
</dbReference>
<dbReference type="Proteomes" id="UP000557688">
    <property type="component" value="Unassembled WGS sequence"/>
</dbReference>
<evidence type="ECO:0000256" key="4">
    <source>
        <dbReference type="ARBA" id="ARBA00013858"/>
    </source>
</evidence>
<evidence type="ECO:0000256" key="3">
    <source>
        <dbReference type="ARBA" id="ARBA00011950"/>
    </source>
</evidence>
<dbReference type="UniPathway" id="UPA00344"/>
<keyword evidence="5" id="KW-0501">Molybdenum cofactor biosynthesis</keyword>
<evidence type="ECO:0000256" key="10">
    <source>
        <dbReference type="ARBA" id="ARBA00030781"/>
    </source>
</evidence>
<evidence type="ECO:0000313" key="14">
    <source>
        <dbReference type="Proteomes" id="UP000557688"/>
    </source>
</evidence>
<keyword evidence="13" id="KW-0808">Transferase</keyword>
<comment type="function">
    <text evidence="6">Converts molybdopterin precursor Z into molybdopterin. This requires the incorporation of two sulfur atoms into precursor Z to generate a dithiolene group. The sulfur is provided by MoaD.</text>
</comment>
<dbReference type="InterPro" id="IPR036563">
    <property type="entry name" value="MoaE_sf"/>
</dbReference>
<dbReference type="Gene3D" id="3.90.1170.40">
    <property type="entry name" value="Molybdopterin biosynthesis MoaE subunit"/>
    <property type="match status" value="1"/>
</dbReference>
<dbReference type="EC" id="2.8.1.12" evidence="3"/>
<evidence type="ECO:0000256" key="5">
    <source>
        <dbReference type="ARBA" id="ARBA00023150"/>
    </source>
</evidence>
<evidence type="ECO:0000256" key="7">
    <source>
        <dbReference type="ARBA" id="ARBA00026066"/>
    </source>
</evidence>
<comment type="similarity">
    <text evidence="2">Belongs to the MoaE family.</text>
</comment>
<dbReference type="Pfam" id="PF02391">
    <property type="entry name" value="MoaE"/>
    <property type="match status" value="1"/>
</dbReference>
<dbReference type="EMBL" id="JACHXV010000002">
    <property type="protein sequence ID" value="MBB3172760.1"/>
    <property type="molecule type" value="Genomic_DNA"/>
</dbReference>